<protein>
    <submittedName>
        <fullName evidence="1">Uncharacterized protein</fullName>
    </submittedName>
</protein>
<reference evidence="1" key="1">
    <citation type="submission" date="2020-08" db="EMBL/GenBank/DDBJ databases">
        <title>Multicomponent nature underlies the extraordinary mechanical properties of spider dragline silk.</title>
        <authorList>
            <person name="Kono N."/>
            <person name="Nakamura H."/>
            <person name="Mori M."/>
            <person name="Yoshida Y."/>
            <person name="Ohtoshi R."/>
            <person name="Malay A.D."/>
            <person name="Moran D.A.P."/>
            <person name="Tomita M."/>
            <person name="Numata K."/>
            <person name="Arakawa K."/>
        </authorList>
    </citation>
    <scope>NUCLEOTIDE SEQUENCE</scope>
</reference>
<accession>A0A8X6PBI1</accession>
<proteinExistence type="predicted"/>
<evidence type="ECO:0000313" key="1">
    <source>
        <dbReference type="EMBL" id="GFT59188.1"/>
    </source>
</evidence>
<dbReference type="EMBL" id="BMAW01018601">
    <property type="protein sequence ID" value="GFT59188.1"/>
    <property type="molecule type" value="Genomic_DNA"/>
</dbReference>
<dbReference type="AlphaFoldDB" id="A0A8X6PBI1"/>
<comment type="caution">
    <text evidence="1">The sequence shown here is derived from an EMBL/GenBank/DDBJ whole genome shotgun (WGS) entry which is preliminary data.</text>
</comment>
<sequence>AVQWFRLVARGRCMQIRRTSPQRMLNGNTVSIKKSRHCLTTVAIPETPHTLVSRCSRKMAHSQAQQATTTYHA</sequence>
<evidence type="ECO:0000313" key="2">
    <source>
        <dbReference type="Proteomes" id="UP000887013"/>
    </source>
</evidence>
<keyword evidence="2" id="KW-1185">Reference proteome</keyword>
<gene>
    <name evidence="1" type="ORF">NPIL_464321</name>
</gene>
<organism evidence="1 2">
    <name type="scientific">Nephila pilipes</name>
    <name type="common">Giant wood spider</name>
    <name type="synonym">Nephila maculata</name>
    <dbReference type="NCBI Taxonomy" id="299642"/>
    <lineage>
        <taxon>Eukaryota</taxon>
        <taxon>Metazoa</taxon>
        <taxon>Ecdysozoa</taxon>
        <taxon>Arthropoda</taxon>
        <taxon>Chelicerata</taxon>
        <taxon>Arachnida</taxon>
        <taxon>Araneae</taxon>
        <taxon>Araneomorphae</taxon>
        <taxon>Entelegynae</taxon>
        <taxon>Araneoidea</taxon>
        <taxon>Nephilidae</taxon>
        <taxon>Nephila</taxon>
    </lineage>
</organism>
<feature type="non-terminal residue" evidence="1">
    <location>
        <position position="1"/>
    </location>
</feature>
<dbReference type="Proteomes" id="UP000887013">
    <property type="component" value="Unassembled WGS sequence"/>
</dbReference>
<name>A0A8X6PBI1_NEPPI</name>